<protein>
    <submittedName>
        <fullName evidence="1">WD40 repeat-like protein</fullName>
    </submittedName>
</protein>
<gene>
    <name evidence="1" type="ORF">BV22DRAFT_1006251</name>
</gene>
<dbReference type="Proteomes" id="UP000790709">
    <property type="component" value="Unassembled WGS sequence"/>
</dbReference>
<evidence type="ECO:0000313" key="2">
    <source>
        <dbReference type="Proteomes" id="UP000790709"/>
    </source>
</evidence>
<name>A0ACB8BSD5_9AGAM</name>
<proteinExistence type="predicted"/>
<comment type="caution">
    <text evidence="1">The sequence shown here is derived from an EMBL/GenBank/DDBJ whole genome shotgun (WGS) entry which is preliminary data.</text>
</comment>
<accession>A0ACB8BSD5</accession>
<sequence length="530" mass="59015">MSSRRTRFGPTDTLGSRDYEWARRATLDRTLVGGFPYSRKLVAHKSCVNALVFSRQGGRWLASAGDDFRIHLWDFHQDDLQKPSQSYAGPEANVLTIDFSATNQFFYCGGVDNVILKYDASQPPLAPNTPGTGSPLEVYGQHGDSVRGISCHPFQEDIFLIIYFALHIHSEDGMVILHDSRVDERTVGAQGTLQHTSEFTGVQAHPIMEHIFATSDAHGQVCLRDTRMAFGPLKTRTNEGIVQVYNTKLSKRSMSALCNPESSNIVFDRDGLKLAVTMLHYLPTIYTLSDPHPLAVCSGRNQPDGSPILPGQRTYSNSCTMKSGAFSSQPSQDEPLYATGSDDFRGYVWKVPPLTHLYECRKEIPVDEWLAGEWQNTVAFTQGHWQTRYVPMELSTPLCRLNGHKSIVNSVAVHPTLLHVVTAGIERDVILHSPTSASPSTQNLTLTPTDVRTLDEHVRPGDHGRFLRALLGPHPTLHEDIDGADDEDATISLFDHILREEGEADVFALRSWNENIDSEDSDEDSQMMLD</sequence>
<organism evidence="1 2">
    <name type="scientific">Leucogyrophana mollusca</name>
    <dbReference type="NCBI Taxonomy" id="85980"/>
    <lineage>
        <taxon>Eukaryota</taxon>
        <taxon>Fungi</taxon>
        <taxon>Dikarya</taxon>
        <taxon>Basidiomycota</taxon>
        <taxon>Agaricomycotina</taxon>
        <taxon>Agaricomycetes</taxon>
        <taxon>Agaricomycetidae</taxon>
        <taxon>Boletales</taxon>
        <taxon>Boletales incertae sedis</taxon>
        <taxon>Leucogyrophana</taxon>
    </lineage>
</organism>
<reference evidence="1" key="1">
    <citation type="journal article" date="2021" name="New Phytol.">
        <title>Evolutionary innovations through gain and loss of genes in the ectomycorrhizal Boletales.</title>
        <authorList>
            <person name="Wu G."/>
            <person name="Miyauchi S."/>
            <person name="Morin E."/>
            <person name="Kuo A."/>
            <person name="Drula E."/>
            <person name="Varga T."/>
            <person name="Kohler A."/>
            <person name="Feng B."/>
            <person name="Cao Y."/>
            <person name="Lipzen A."/>
            <person name="Daum C."/>
            <person name="Hundley H."/>
            <person name="Pangilinan J."/>
            <person name="Johnson J."/>
            <person name="Barry K."/>
            <person name="LaButti K."/>
            <person name="Ng V."/>
            <person name="Ahrendt S."/>
            <person name="Min B."/>
            <person name="Choi I.G."/>
            <person name="Park H."/>
            <person name="Plett J.M."/>
            <person name="Magnuson J."/>
            <person name="Spatafora J.W."/>
            <person name="Nagy L.G."/>
            <person name="Henrissat B."/>
            <person name="Grigoriev I.V."/>
            <person name="Yang Z.L."/>
            <person name="Xu J."/>
            <person name="Martin F.M."/>
        </authorList>
    </citation>
    <scope>NUCLEOTIDE SEQUENCE</scope>
    <source>
        <strain evidence="1">KUC20120723A-06</strain>
    </source>
</reference>
<keyword evidence="2" id="KW-1185">Reference proteome</keyword>
<evidence type="ECO:0000313" key="1">
    <source>
        <dbReference type="EMBL" id="KAH7927823.1"/>
    </source>
</evidence>
<dbReference type="EMBL" id="MU266361">
    <property type="protein sequence ID" value="KAH7927823.1"/>
    <property type="molecule type" value="Genomic_DNA"/>
</dbReference>